<dbReference type="PANTHER" id="PTHR30146:SF109">
    <property type="entry name" value="HTH-TYPE TRANSCRIPTIONAL REGULATOR GALS"/>
    <property type="match status" value="1"/>
</dbReference>
<reference evidence="5 6" key="1">
    <citation type="submission" date="2020-04" db="EMBL/GenBank/DDBJ databases">
        <title>Antimicrobial susceptibility and clonality of vaginal-derived multi-drug resistant Mobiluncus isolates in China.</title>
        <authorList>
            <person name="Zhang X."/>
        </authorList>
    </citation>
    <scope>NUCLEOTIDE SEQUENCE [LARGE SCALE GENOMIC DNA]</scope>
    <source>
        <strain evidence="5 6">13</strain>
    </source>
</reference>
<dbReference type="PROSITE" id="PS50932">
    <property type="entry name" value="HTH_LACI_2"/>
    <property type="match status" value="1"/>
</dbReference>
<keyword evidence="3" id="KW-0804">Transcription</keyword>
<dbReference type="InterPro" id="IPR010982">
    <property type="entry name" value="Lambda_DNA-bd_dom_sf"/>
</dbReference>
<evidence type="ECO:0000256" key="3">
    <source>
        <dbReference type="ARBA" id="ARBA00023163"/>
    </source>
</evidence>
<evidence type="ECO:0000256" key="2">
    <source>
        <dbReference type="ARBA" id="ARBA00023125"/>
    </source>
</evidence>
<dbReference type="SUPFAM" id="SSF47413">
    <property type="entry name" value="lambda repressor-like DNA-binding domains"/>
    <property type="match status" value="1"/>
</dbReference>
<dbReference type="PANTHER" id="PTHR30146">
    <property type="entry name" value="LACI-RELATED TRANSCRIPTIONAL REPRESSOR"/>
    <property type="match status" value="1"/>
</dbReference>
<gene>
    <name evidence="5" type="ORF">HHJ78_00450</name>
</gene>
<dbReference type="Pfam" id="PF13377">
    <property type="entry name" value="Peripla_BP_3"/>
    <property type="match status" value="1"/>
</dbReference>
<comment type="caution">
    <text evidence="5">The sequence shown here is derived from an EMBL/GenBank/DDBJ whole genome shotgun (WGS) entry which is preliminary data.</text>
</comment>
<keyword evidence="2 5" id="KW-0238">DNA-binding</keyword>
<evidence type="ECO:0000313" key="6">
    <source>
        <dbReference type="Proteomes" id="UP000578252"/>
    </source>
</evidence>
<dbReference type="Proteomes" id="UP000578252">
    <property type="component" value="Unassembled WGS sequence"/>
</dbReference>
<evidence type="ECO:0000259" key="4">
    <source>
        <dbReference type="PROSITE" id="PS50932"/>
    </source>
</evidence>
<organism evidence="5 6">
    <name type="scientific">Mobiluncus mulieris</name>
    <dbReference type="NCBI Taxonomy" id="2052"/>
    <lineage>
        <taxon>Bacteria</taxon>
        <taxon>Bacillati</taxon>
        <taxon>Actinomycetota</taxon>
        <taxon>Actinomycetes</taxon>
        <taxon>Actinomycetales</taxon>
        <taxon>Actinomycetaceae</taxon>
        <taxon>Mobiluncus</taxon>
    </lineage>
</organism>
<dbReference type="InterPro" id="IPR028082">
    <property type="entry name" value="Peripla_BP_I"/>
</dbReference>
<dbReference type="CDD" id="cd01392">
    <property type="entry name" value="HTH_LacI"/>
    <property type="match status" value="1"/>
</dbReference>
<dbReference type="InterPro" id="IPR000843">
    <property type="entry name" value="HTH_LacI"/>
</dbReference>
<feature type="domain" description="HTH lacI-type" evidence="4">
    <location>
        <begin position="7"/>
        <end position="61"/>
    </location>
</feature>
<name>A0A7Y0TZK7_9ACTO</name>
<sequence>MVEKRRITMKDVAESVGFSISTVSLALRGDSRISDSVREKVRQEAKRLGYRVNLSGALLSQSRPKIIGVVANFDQELHSANIKAMAALAPDTGFRLIAENASLYGNPLVALERLTQFGIETIIAVDPPANFSIRGISPTVVIAQGTDLPGVNLVTSDSRQATEELAAHLKNLGHGCVVYMDGPNGISSDSRRSIVESAMKKVGTRVTTWPAGNTLESGFEATQNLLARIWLESANWSGEFHSRHGVLGDITAIICYNDQCAQGAYIALLKAGISVPRDVSLAGFDNSQIGSGKAFGLTSVDKNPCEVAKTAFEIACRWQQGKLQEPVRESRPSRLVIRSSTDSANYLNRN</sequence>
<keyword evidence="1" id="KW-0805">Transcription regulation</keyword>
<dbReference type="AlphaFoldDB" id="A0A7Y0TZK7"/>
<dbReference type="EMBL" id="JABCUR010000001">
    <property type="protein sequence ID" value="NMW64047.1"/>
    <property type="molecule type" value="Genomic_DNA"/>
</dbReference>
<evidence type="ECO:0000256" key="1">
    <source>
        <dbReference type="ARBA" id="ARBA00023015"/>
    </source>
</evidence>
<dbReference type="GO" id="GO:0003700">
    <property type="term" value="F:DNA-binding transcription factor activity"/>
    <property type="evidence" value="ECO:0007669"/>
    <property type="project" value="TreeGrafter"/>
</dbReference>
<dbReference type="GO" id="GO:0000976">
    <property type="term" value="F:transcription cis-regulatory region binding"/>
    <property type="evidence" value="ECO:0007669"/>
    <property type="project" value="TreeGrafter"/>
</dbReference>
<dbReference type="SUPFAM" id="SSF53822">
    <property type="entry name" value="Periplasmic binding protein-like I"/>
    <property type="match status" value="1"/>
</dbReference>
<dbReference type="SMART" id="SM00354">
    <property type="entry name" value="HTH_LACI"/>
    <property type="match status" value="1"/>
</dbReference>
<dbReference type="InterPro" id="IPR046335">
    <property type="entry name" value="LacI/GalR-like_sensor"/>
</dbReference>
<dbReference type="Pfam" id="PF00356">
    <property type="entry name" value="LacI"/>
    <property type="match status" value="1"/>
</dbReference>
<evidence type="ECO:0000313" key="5">
    <source>
        <dbReference type="EMBL" id="NMW64047.1"/>
    </source>
</evidence>
<accession>A0A7Y0TZK7</accession>
<dbReference type="Gene3D" id="3.40.50.2300">
    <property type="match status" value="1"/>
</dbReference>
<dbReference type="RefSeq" id="WP_169771337.1">
    <property type="nucleotide sequence ID" value="NZ_JABCUR010000001.1"/>
</dbReference>
<proteinExistence type="predicted"/>
<dbReference type="Gene3D" id="1.10.260.40">
    <property type="entry name" value="lambda repressor-like DNA-binding domains"/>
    <property type="match status" value="1"/>
</dbReference>
<protein>
    <submittedName>
        <fullName evidence="5">LacI family DNA-binding transcriptional regulator</fullName>
    </submittedName>
</protein>